<keyword evidence="3" id="KW-1185">Reference proteome</keyword>
<evidence type="ECO:0000313" key="3">
    <source>
        <dbReference type="Proteomes" id="UP000285190"/>
    </source>
</evidence>
<dbReference type="Proteomes" id="UP000285190">
    <property type="component" value="Unassembled WGS sequence"/>
</dbReference>
<keyword evidence="1" id="KW-0472">Membrane</keyword>
<dbReference type="SUPFAM" id="SSF54523">
    <property type="entry name" value="Pili subunits"/>
    <property type="match status" value="1"/>
</dbReference>
<accession>A0A418X2A2</accession>
<dbReference type="OrthoDB" id="8592370at2"/>
<dbReference type="GO" id="GO:0043683">
    <property type="term" value="P:type IV pilus assembly"/>
    <property type="evidence" value="ECO:0007669"/>
    <property type="project" value="InterPro"/>
</dbReference>
<reference evidence="2 3" key="1">
    <citation type="submission" date="2018-09" db="EMBL/GenBank/DDBJ databases">
        <authorList>
            <person name="Zhu H."/>
        </authorList>
    </citation>
    <scope>NUCLEOTIDE SEQUENCE [LARGE SCALE GENOMIC DNA]</scope>
    <source>
        <strain evidence="2 3">K2R10-39</strain>
    </source>
</reference>
<protein>
    <submittedName>
        <fullName evidence="2">Type IV pilin protein</fullName>
    </submittedName>
</protein>
<dbReference type="InterPro" id="IPR031982">
    <property type="entry name" value="PilE-like"/>
</dbReference>
<proteinExistence type="predicted"/>
<dbReference type="PANTHER" id="PTHR30093:SF47">
    <property type="entry name" value="TYPE IV PILUS NON-CORE MINOR PILIN PILE"/>
    <property type="match status" value="1"/>
</dbReference>
<dbReference type="AlphaFoldDB" id="A0A418X2A2"/>
<keyword evidence="1" id="KW-1133">Transmembrane helix</keyword>
<sequence length="161" mass="17700">MRSTSNRPIPAPYCRCAGFTLIEVMVVTVIVAVLASIAYPSYQGAIRRAKRAEAQAALMQLMQQQERFYSQNNSYIAFSFLSESESETRFKWYLGQSAAKSAYEISGSACDGETIADCVVLTAKPGTENVDMNFTDLQCGDLTLRSTGEKAASTDSTDCWR</sequence>
<dbReference type="NCBIfam" id="TIGR02532">
    <property type="entry name" value="IV_pilin_GFxxxE"/>
    <property type="match status" value="1"/>
</dbReference>
<dbReference type="InterPro" id="IPR045584">
    <property type="entry name" value="Pilin-like"/>
</dbReference>
<dbReference type="InterPro" id="IPR012902">
    <property type="entry name" value="N_methyl_site"/>
</dbReference>
<dbReference type="RefSeq" id="WP_119739317.1">
    <property type="nucleotide sequence ID" value="NZ_QYUN01000002.1"/>
</dbReference>
<dbReference type="Pfam" id="PF07963">
    <property type="entry name" value="N_methyl"/>
    <property type="match status" value="1"/>
</dbReference>
<feature type="transmembrane region" description="Helical" evidence="1">
    <location>
        <begin position="20"/>
        <end position="42"/>
    </location>
</feature>
<dbReference type="Gene3D" id="3.30.700.10">
    <property type="entry name" value="Glycoprotein, Type 4 Pilin"/>
    <property type="match status" value="1"/>
</dbReference>
<gene>
    <name evidence="2" type="ORF">D3870_11765</name>
</gene>
<evidence type="ECO:0000256" key="1">
    <source>
        <dbReference type="SAM" id="Phobius"/>
    </source>
</evidence>
<keyword evidence="1" id="KW-0812">Transmembrane</keyword>
<dbReference type="PANTHER" id="PTHR30093">
    <property type="entry name" value="GENERAL SECRETION PATHWAY PROTEIN G"/>
    <property type="match status" value="1"/>
</dbReference>
<name>A0A418X2A2_9BURK</name>
<dbReference type="EMBL" id="QYUN01000002">
    <property type="protein sequence ID" value="RJG06597.1"/>
    <property type="molecule type" value="Genomic_DNA"/>
</dbReference>
<organism evidence="2 3">
    <name type="scientific">Noviherbaspirillum cavernae</name>
    <dbReference type="NCBI Taxonomy" id="2320862"/>
    <lineage>
        <taxon>Bacteria</taxon>
        <taxon>Pseudomonadati</taxon>
        <taxon>Pseudomonadota</taxon>
        <taxon>Betaproteobacteria</taxon>
        <taxon>Burkholderiales</taxon>
        <taxon>Oxalobacteraceae</taxon>
        <taxon>Noviherbaspirillum</taxon>
    </lineage>
</organism>
<evidence type="ECO:0000313" key="2">
    <source>
        <dbReference type="EMBL" id="RJG06597.1"/>
    </source>
</evidence>
<dbReference type="PROSITE" id="PS00409">
    <property type="entry name" value="PROKAR_NTER_METHYL"/>
    <property type="match status" value="1"/>
</dbReference>
<dbReference type="Pfam" id="PF16732">
    <property type="entry name" value="ComP_DUS"/>
    <property type="match status" value="1"/>
</dbReference>
<comment type="caution">
    <text evidence="2">The sequence shown here is derived from an EMBL/GenBank/DDBJ whole genome shotgun (WGS) entry which is preliminary data.</text>
</comment>